<feature type="domain" description="BON" evidence="2">
    <location>
        <begin position="110"/>
        <end position="178"/>
    </location>
</feature>
<dbReference type="PANTHER" id="PTHR34606:SF15">
    <property type="entry name" value="BON DOMAIN-CONTAINING PROTEIN"/>
    <property type="match status" value="1"/>
</dbReference>
<reference evidence="3" key="1">
    <citation type="submission" date="2017-05" db="EMBL/GenBank/DDBJ databases">
        <authorList>
            <person name="Imhoff J.F."/>
            <person name="Rahn T."/>
            <person name="Kuenzel S."/>
            <person name="Neulinger S.C."/>
        </authorList>
    </citation>
    <scope>NUCLEOTIDE SEQUENCE</scope>
    <source>
        <strain evidence="3">DSM 4395</strain>
    </source>
</reference>
<evidence type="ECO:0000313" key="3">
    <source>
        <dbReference type="EMBL" id="MBK5929498.1"/>
    </source>
</evidence>
<name>A0AAJ0UDV2_HALSE</name>
<dbReference type="PROSITE" id="PS50914">
    <property type="entry name" value="BON"/>
    <property type="match status" value="2"/>
</dbReference>
<organism evidence="3 4">
    <name type="scientific">Halochromatium salexigens</name>
    <name type="common">Chromatium salexigens</name>
    <dbReference type="NCBI Taxonomy" id="49447"/>
    <lineage>
        <taxon>Bacteria</taxon>
        <taxon>Pseudomonadati</taxon>
        <taxon>Pseudomonadota</taxon>
        <taxon>Gammaproteobacteria</taxon>
        <taxon>Chromatiales</taxon>
        <taxon>Chromatiaceae</taxon>
        <taxon>Halochromatium</taxon>
    </lineage>
</organism>
<dbReference type="Gene3D" id="3.30.1340.30">
    <property type="match status" value="2"/>
</dbReference>
<evidence type="ECO:0000256" key="1">
    <source>
        <dbReference type="SAM" id="SignalP"/>
    </source>
</evidence>
<sequence>MGMRISRFAAALVLGAMSLPVSAESAAPAERAAKAQVLIDMNPLLGGYRIEVQASDAGLRLEGAVANEIEATLATQLARLIAGEDTEVASALDLEAPMPEANSGLITEVQDRTTAARLQQRLRWQVRNIPLDVRAEVERGVVRLHGQVGASATKDRMAAMAESTEGVNEVFNYISVDPGLIPGERERQGRAEQLEREDDWIRGRLRALLQSDTTVNARAIEIKVREAVVTLSGSVTSSAERSVAETIAGNIPGVREVDSRLIIERLL</sequence>
<evidence type="ECO:0000313" key="4">
    <source>
        <dbReference type="Proteomes" id="UP001296967"/>
    </source>
</evidence>
<dbReference type="InterPro" id="IPR007055">
    <property type="entry name" value="BON_dom"/>
</dbReference>
<proteinExistence type="predicted"/>
<accession>A0AAJ0UDV2</accession>
<keyword evidence="1" id="KW-0732">Signal</keyword>
<evidence type="ECO:0000259" key="2">
    <source>
        <dbReference type="PROSITE" id="PS50914"/>
    </source>
</evidence>
<dbReference type="PANTHER" id="PTHR34606">
    <property type="entry name" value="BON DOMAIN-CONTAINING PROTEIN"/>
    <property type="match status" value="1"/>
</dbReference>
<protein>
    <recommendedName>
        <fullName evidence="2">BON domain-containing protein</fullName>
    </recommendedName>
</protein>
<dbReference type="Pfam" id="PF04972">
    <property type="entry name" value="BON"/>
    <property type="match status" value="3"/>
</dbReference>
<keyword evidence="4" id="KW-1185">Reference proteome</keyword>
<reference evidence="3" key="2">
    <citation type="journal article" date="2020" name="Microorganisms">
        <title>Osmotic Adaptation and Compatible Solute Biosynthesis of Phototrophic Bacteria as Revealed from Genome Analyses.</title>
        <authorList>
            <person name="Imhoff J.F."/>
            <person name="Rahn T."/>
            <person name="Kunzel S."/>
            <person name="Keller A."/>
            <person name="Neulinger S.C."/>
        </authorList>
    </citation>
    <scope>NUCLEOTIDE SEQUENCE</scope>
    <source>
        <strain evidence="3">DSM 4395</strain>
    </source>
</reference>
<feature type="chain" id="PRO_5042618206" description="BON domain-containing protein" evidence="1">
    <location>
        <begin position="24"/>
        <end position="267"/>
    </location>
</feature>
<dbReference type="Proteomes" id="UP001296967">
    <property type="component" value="Unassembled WGS sequence"/>
</dbReference>
<feature type="signal peptide" evidence="1">
    <location>
        <begin position="1"/>
        <end position="23"/>
    </location>
</feature>
<dbReference type="EMBL" id="NHSF01000017">
    <property type="protein sequence ID" value="MBK5929498.1"/>
    <property type="molecule type" value="Genomic_DNA"/>
</dbReference>
<feature type="domain" description="BON" evidence="2">
    <location>
        <begin position="197"/>
        <end position="265"/>
    </location>
</feature>
<dbReference type="InterPro" id="IPR051686">
    <property type="entry name" value="Lipoprotein_DolP"/>
</dbReference>
<comment type="caution">
    <text evidence="3">The sequence shown here is derived from an EMBL/GenBank/DDBJ whole genome shotgun (WGS) entry which is preliminary data.</text>
</comment>
<dbReference type="AlphaFoldDB" id="A0AAJ0UDV2"/>
<gene>
    <name evidence="3" type="ORF">CCR82_02855</name>
</gene>